<dbReference type="GO" id="GO:0030246">
    <property type="term" value="F:carbohydrate binding"/>
    <property type="evidence" value="ECO:0007669"/>
    <property type="project" value="InterPro"/>
</dbReference>
<dbReference type="GO" id="GO:0016853">
    <property type="term" value="F:isomerase activity"/>
    <property type="evidence" value="ECO:0007669"/>
    <property type="project" value="InterPro"/>
</dbReference>
<evidence type="ECO:0000313" key="2">
    <source>
        <dbReference type="Proteomes" id="UP000321085"/>
    </source>
</evidence>
<evidence type="ECO:0000313" key="1">
    <source>
        <dbReference type="EMBL" id="GEO12488.1"/>
    </source>
</evidence>
<dbReference type="SUPFAM" id="SSF74650">
    <property type="entry name" value="Galactose mutarotase-like"/>
    <property type="match status" value="1"/>
</dbReference>
<reference evidence="1 2" key="1">
    <citation type="submission" date="2019-07" db="EMBL/GenBank/DDBJ databases">
        <title>Whole genome shotgun sequence of Microvirga aerophila NBRC 106136.</title>
        <authorList>
            <person name="Hosoyama A."/>
            <person name="Uohara A."/>
            <person name="Ohji S."/>
            <person name="Ichikawa N."/>
        </authorList>
    </citation>
    <scope>NUCLEOTIDE SEQUENCE [LARGE SCALE GENOMIC DNA]</scope>
    <source>
        <strain evidence="1 2">NBRC 106136</strain>
    </source>
</reference>
<dbReference type="Proteomes" id="UP000321085">
    <property type="component" value="Unassembled WGS sequence"/>
</dbReference>
<gene>
    <name evidence="1" type="ORF">MAE02_01840</name>
</gene>
<dbReference type="GO" id="GO:0005975">
    <property type="term" value="P:carbohydrate metabolic process"/>
    <property type="evidence" value="ECO:0007669"/>
    <property type="project" value="InterPro"/>
</dbReference>
<sequence>MSQSNVETGSVVRLSAGSSEAAIALAGGQPIVWRVDGRDLLWSGDPEHWGWRAPVLFPVVGQVNGGVVRIKSQTYDMPRHGFARTSPFRCLERGEDSARFRLDQETAETSFPLPFQLDLSVVLQPRSLSLEFTVSNPGSDILPYALGFHPAFPWPFDAGLQTDFDLRFEADEKAEVPIITPSGLLRSEHRSIPLMENRLSLTPELFRQDALVFLNARSRSWQFVAPSGSAIEMRLQNFPHLAAWTKPGAPFLSLEAWTGHADPEGFAGELVDKPSMILLPPDARSQHRVELAFRSPEGT</sequence>
<dbReference type="Gene3D" id="2.70.98.10">
    <property type="match status" value="1"/>
</dbReference>
<dbReference type="Pfam" id="PF01263">
    <property type="entry name" value="Aldose_epim"/>
    <property type="match status" value="1"/>
</dbReference>
<name>A0A512BKP2_9HYPH</name>
<dbReference type="InterPro" id="IPR008183">
    <property type="entry name" value="Aldose_1/G6P_1-epimerase"/>
</dbReference>
<comment type="caution">
    <text evidence="1">The sequence shown here is derived from an EMBL/GenBank/DDBJ whole genome shotgun (WGS) entry which is preliminary data.</text>
</comment>
<dbReference type="EMBL" id="BJYU01000001">
    <property type="protein sequence ID" value="GEO12488.1"/>
    <property type="molecule type" value="Genomic_DNA"/>
</dbReference>
<proteinExistence type="predicted"/>
<accession>A0A512BKP2</accession>
<dbReference type="InterPro" id="IPR011013">
    <property type="entry name" value="Gal_mutarotase_sf_dom"/>
</dbReference>
<dbReference type="OrthoDB" id="9795355at2"/>
<dbReference type="RefSeq" id="WP_114184389.1">
    <property type="nucleotide sequence ID" value="NZ_BJYU01000001.1"/>
</dbReference>
<organism evidence="1 2">
    <name type="scientific">Microvirga aerophila</name>
    <dbReference type="NCBI Taxonomy" id="670291"/>
    <lineage>
        <taxon>Bacteria</taxon>
        <taxon>Pseudomonadati</taxon>
        <taxon>Pseudomonadota</taxon>
        <taxon>Alphaproteobacteria</taxon>
        <taxon>Hyphomicrobiales</taxon>
        <taxon>Methylobacteriaceae</taxon>
        <taxon>Microvirga</taxon>
    </lineage>
</organism>
<dbReference type="AlphaFoldDB" id="A0A512BKP2"/>
<keyword evidence="2" id="KW-1185">Reference proteome</keyword>
<protein>
    <submittedName>
        <fullName evidence="1">Aldose 1-epimerase</fullName>
    </submittedName>
</protein>
<dbReference type="InterPro" id="IPR014718">
    <property type="entry name" value="GH-type_carb-bd"/>
</dbReference>